<comment type="caution">
    <text evidence="1">The sequence shown here is derived from an EMBL/GenBank/DDBJ whole genome shotgun (WGS) entry which is preliminary data.</text>
</comment>
<evidence type="ECO:0000313" key="2">
    <source>
        <dbReference type="Proteomes" id="UP001152531"/>
    </source>
</evidence>
<gene>
    <name evidence="1" type="ORF">CLIB1444_04S11144</name>
</gene>
<organism evidence="1 2">
    <name type="scientific">[Candida] jaroonii</name>
    <dbReference type="NCBI Taxonomy" id="467808"/>
    <lineage>
        <taxon>Eukaryota</taxon>
        <taxon>Fungi</taxon>
        <taxon>Dikarya</taxon>
        <taxon>Ascomycota</taxon>
        <taxon>Saccharomycotina</taxon>
        <taxon>Pichiomycetes</taxon>
        <taxon>Debaryomycetaceae</taxon>
        <taxon>Yamadazyma</taxon>
    </lineage>
</organism>
<dbReference type="Proteomes" id="UP001152531">
    <property type="component" value="Unassembled WGS sequence"/>
</dbReference>
<reference evidence="1" key="1">
    <citation type="submission" date="2022-06" db="EMBL/GenBank/DDBJ databases">
        <authorList>
            <person name="Legras J.-L."/>
            <person name="Devillers H."/>
            <person name="Grondin C."/>
        </authorList>
    </citation>
    <scope>NUCLEOTIDE SEQUENCE</scope>
    <source>
        <strain evidence="1">CLIB 1444</strain>
    </source>
</reference>
<evidence type="ECO:0000313" key="1">
    <source>
        <dbReference type="EMBL" id="CAH6720930.1"/>
    </source>
</evidence>
<dbReference type="EMBL" id="CALSDN010000004">
    <property type="protein sequence ID" value="CAH6720930.1"/>
    <property type="molecule type" value="Genomic_DNA"/>
</dbReference>
<sequence length="198" mass="23246">MDETTAIFFDPNFNAVNYLNSIFKKFNKNELNKLISVSNNLIIHLNFLVNQLNDEILKNLKDLSLANTNSRFEYFLKSLKNSIISLNNELDLPKFNQLKIINTLISFKTIKSKILDVLKIFKVLLTFCDKGEIKVTNFEKQIISYYHSVMEINDINDKIMRLQEFIQLSDVFKNLNNFNSVYKKNVGRFVQEKDKLDT</sequence>
<protein>
    <submittedName>
        <fullName evidence="1">Uncharacterized protein</fullName>
    </submittedName>
</protein>
<name>A0ACA9Y7F8_9ASCO</name>
<keyword evidence="2" id="KW-1185">Reference proteome</keyword>
<proteinExistence type="predicted"/>
<accession>A0ACA9Y7F8</accession>